<comment type="caution">
    <text evidence="2">The sequence shown here is derived from an EMBL/GenBank/DDBJ whole genome shotgun (WGS) entry which is preliminary data.</text>
</comment>
<gene>
    <name evidence="2" type="ORF">Wenmar_03901</name>
</gene>
<dbReference type="Proteomes" id="UP000035100">
    <property type="component" value="Unassembled WGS sequence"/>
</dbReference>
<name>A0A0D0Q8N1_9RHOB</name>
<protein>
    <recommendedName>
        <fullName evidence="1">Anti-sigma factor NepR domain-containing protein</fullName>
    </recommendedName>
</protein>
<accession>A0A0D0Q8N1</accession>
<feature type="domain" description="Anti-sigma factor NepR" evidence="1">
    <location>
        <begin position="16"/>
        <end position="50"/>
    </location>
</feature>
<keyword evidence="3" id="KW-1185">Reference proteome</keyword>
<dbReference type="AlphaFoldDB" id="A0A0D0Q8N1"/>
<reference evidence="2 3" key="1">
    <citation type="submission" date="2013-01" db="EMBL/GenBank/DDBJ databases">
        <authorList>
            <person name="Fiebig A."/>
            <person name="Goeker M."/>
            <person name="Klenk H.-P.P."/>
        </authorList>
    </citation>
    <scope>NUCLEOTIDE SEQUENCE [LARGE SCALE GENOMIC DNA]</scope>
    <source>
        <strain evidence="2 3">DSM 24838</strain>
    </source>
</reference>
<dbReference type="EMBL" id="AONG01000022">
    <property type="protein sequence ID" value="KIQ67478.1"/>
    <property type="molecule type" value="Genomic_DNA"/>
</dbReference>
<dbReference type="Pfam" id="PF18557">
    <property type="entry name" value="NepR"/>
    <property type="match status" value="1"/>
</dbReference>
<evidence type="ECO:0000313" key="2">
    <source>
        <dbReference type="EMBL" id="KIQ67478.1"/>
    </source>
</evidence>
<evidence type="ECO:0000259" key="1">
    <source>
        <dbReference type="Pfam" id="PF18557"/>
    </source>
</evidence>
<evidence type="ECO:0000313" key="3">
    <source>
        <dbReference type="Proteomes" id="UP000035100"/>
    </source>
</evidence>
<organism evidence="2 3">
    <name type="scientific">Wenxinia marina DSM 24838</name>
    <dbReference type="NCBI Taxonomy" id="1123501"/>
    <lineage>
        <taxon>Bacteria</taxon>
        <taxon>Pseudomonadati</taxon>
        <taxon>Pseudomonadota</taxon>
        <taxon>Alphaproteobacteria</taxon>
        <taxon>Rhodobacterales</taxon>
        <taxon>Roseobacteraceae</taxon>
        <taxon>Wenxinia</taxon>
    </lineage>
</organism>
<dbReference type="InterPro" id="IPR041649">
    <property type="entry name" value="NepR"/>
</dbReference>
<dbReference type="STRING" id="1123501.Wenmar_03901"/>
<dbReference type="RefSeq" id="WP_254656008.1">
    <property type="nucleotide sequence ID" value="NZ_KB902278.1"/>
</dbReference>
<proteinExistence type="predicted"/>
<sequence length="53" mass="6278">MTGVDMAEQPSKSTIRRQINDNLRRVYEDALNEEIPDKFKDLLDKLRDKEGRE</sequence>